<keyword evidence="2" id="KW-1185">Reference proteome</keyword>
<comment type="caution">
    <text evidence="1">The sequence shown here is derived from an EMBL/GenBank/DDBJ whole genome shotgun (WGS) entry which is preliminary data.</text>
</comment>
<evidence type="ECO:0000313" key="2">
    <source>
        <dbReference type="Proteomes" id="UP000237056"/>
    </source>
</evidence>
<proteinExistence type="predicted"/>
<dbReference type="EMBL" id="PQNY01000027">
    <property type="protein sequence ID" value="POS00715.1"/>
    <property type="molecule type" value="Genomic_DNA"/>
</dbReference>
<sequence length="167" mass="20131">MYDEIQSCEICKIQDIFDTAYGVINNKIYCYSCIEKHNLKDTDKLKREEYSKRVKVHFSKFYKYIDEKYKSRDLTIDLWDNDYSYYNKCVDETKSEIAHLYSLIEVKKEDISKSENIENDEDIFKLKNEINLISKKISKHEIFLEELIKTAFHEIENFYLSNKPSLI</sequence>
<organism evidence="1 2">
    <name type="scientific">Flavobacterium croceum DSM 17960</name>
    <dbReference type="NCBI Taxonomy" id="1121886"/>
    <lineage>
        <taxon>Bacteria</taxon>
        <taxon>Pseudomonadati</taxon>
        <taxon>Bacteroidota</taxon>
        <taxon>Flavobacteriia</taxon>
        <taxon>Flavobacteriales</taxon>
        <taxon>Flavobacteriaceae</taxon>
        <taxon>Flavobacterium</taxon>
    </lineage>
</organism>
<reference evidence="1 2" key="1">
    <citation type="submission" date="2018-01" db="EMBL/GenBank/DDBJ databases">
        <title>Genomic Encyclopedia of Type Strains, Phase I: the one thousand microbial genomes (KMG-I) project.</title>
        <authorList>
            <person name="Goeker M."/>
        </authorList>
    </citation>
    <scope>NUCLEOTIDE SEQUENCE [LARGE SCALE GENOMIC DNA]</scope>
    <source>
        <strain evidence="1 2">DSM 17960</strain>
    </source>
</reference>
<name>A0A2S4N4U7_9FLAO</name>
<protein>
    <submittedName>
        <fullName evidence="1">Uncharacterized protein</fullName>
    </submittedName>
</protein>
<evidence type="ECO:0000313" key="1">
    <source>
        <dbReference type="EMBL" id="POS00715.1"/>
    </source>
</evidence>
<gene>
    <name evidence="1" type="ORF">Q361_1272</name>
</gene>
<dbReference type="Proteomes" id="UP000237056">
    <property type="component" value="Unassembled WGS sequence"/>
</dbReference>
<accession>A0A2S4N4U7</accession>
<dbReference type="AlphaFoldDB" id="A0A2S4N4U7"/>